<keyword evidence="10" id="KW-0732">Signal</keyword>
<keyword evidence="5" id="KW-0997">Cell inner membrane</keyword>
<organism evidence="12 13">
    <name type="scientific">Hymenobacter jeollabukensis</name>
    <dbReference type="NCBI Taxonomy" id="2025313"/>
    <lineage>
        <taxon>Bacteria</taxon>
        <taxon>Pseudomonadati</taxon>
        <taxon>Bacteroidota</taxon>
        <taxon>Cytophagia</taxon>
        <taxon>Cytophagales</taxon>
        <taxon>Hymenobacteraceae</taxon>
        <taxon>Hymenobacter</taxon>
    </lineage>
</organism>
<evidence type="ECO:0000256" key="1">
    <source>
        <dbReference type="ARBA" id="ARBA00004383"/>
    </source>
</evidence>
<feature type="chain" id="PRO_5024424593" evidence="10">
    <location>
        <begin position="27"/>
        <end position="184"/>
    </location>
</feature>
<evidence type="ECO:0000256" key="5">
    <source>
        <dbReference type="ARBA" id="ARBA00022519"/>
    </source>
</evidence>
<evidence type="ECO:0000259" key="11">
    <source>
        <dbReference type="PROSITE" id="PS52015"/>
    </source>
</evidence>
<dbReference type="GO" id="GO:0015031">
    <property type="term" value="P:protein transport"/>
    <property type="evidence" value="ECO:0007669"/>
    <property type="project" value="UniProtKB-KW"/>
</dbReference>
<reference evidence="12 13" key="1">
    <citation type="submission" date="2019-05" db="EMBL/GenBank/DDBJ databases">
        <title>Hymenobacter edaphi sp. nov., isolated from abandoned arsenic-contaminated farmland soil.</title>
        <authorList>
            <person name="Nie L."/>
        </authorList>
    </citation>
    <scope>NUCLEOTIDE SEQUENCE [LARGE SCALE GENOMIC DNA]</scope>
    <source>
        <strain evidence="12 13">1-3-3-8</strain>
    </source>
</reference>
<dbReference type="InterPro" id="IPR037682">
    <property type="entry name" value="TonB_C"/>
</dbReference>
<dbReference type="OrthoDB" id="1039448at2"/>
<feature type="signal peptide" evidence="10">
    <location>
        <begin position="1"/>
        <end position="26"/>
    </location>
</feature>
<comment type="caution">
    <text evidence="12">The sequence shown here is derived from an EMBL/GenBank/DDBJ whole genome shotgun (WGS) entry which is preliminary data.</text>
</comment>
<evidence type="ECO:0000256" key="2">
    <source>
        <dbReference type="ARBA" id="ARBA00006555"/>
    </source>
</evidence>
<dbReference type="NCBIfam" id="TIGR01352">
    <property type="entry name" value="tonB_Cterm"/>
    <property type="match status" value="1"/>
</dbReference>
<dbReference type="RefSeq" id="WP_138076418.1">
    <property type="nucleotide sequence ID" value="NZ_VAJM01000003.1"/>
</dbReference>
<dbReference type="GO" id="GO:0098797">
    <property type="term" value="C:plasma membrane protein complex"/>
    <property type="evidence" value="ECO:0007669"/>
    <property type="project" value="TreeGrafter"/>
</dbReference>
<dbReference type="PROSITE" id="PS52015">
    <property type="entry name" value="TONB_CTD"/>
    <property type="match status" value="1"/>
</dbReference>
<keyword evidence="3" id="KW-0813">Transport</keyword>
<dbReference type="AlphaFoldDB" id="A0A5R8WSN8"/>
<proteinExistence type="inferred from homology"/>
<dbReference type="Gene3D" id="3.30.1150.10">
    <property type="match status" value="1"/>
</dbReference>
<evidence type="ECO:0000256" key="7">
    <source>
        <dbReference type="ARBA" id="ARBA00022927"/>
    </source>
</evidence>
<dbReference type="InterPro" id="IPR006260">
    <property type="entry name" value="TonB/TolA_C"/>
</dbReference>
<comment type="similarity">
    <text evidence="2">Belongs to the TonB family.</text>
</comment>
<dbReference type="EMBL" id="VAJM01000003">
    <property type="protein sequence ID" value="TLM93946.1"/>
    <property type="molecule type" value="Genomic_DNA"/>
</dbReference>
<comment type="subcellular location">
    <subcellularLocation>
        <location evidence="1">Cell inner membrane</location>
        <topology evidence="1">Single-pass membrane protein</topology>
        <orientation evidence="1">Periplasmic side</orientation>
    </subcellularLocation>
</comment>
<keyword evidence="8" id="KW-1133">Transmembrane helix</keyword>
<evidence type="ECO:0000256" key="6">
    <source>
        <dbReference type="ARBA" id="ARBA00022692"/>
    </source>
</evidence>
<dbReference type="InterPro" id="IPR051045">
    <property type="entry name" value="TonB-dependent_transducer"/>
</dbReference>
<feature type="domain" description="TonB C-terminal" evidence="11">
    <location>
        <begin position="79"/>
        <end position="173"/>
    </location>
</feature>
<dbReference type="PANTHER" id="PTHR33446:SF2">
    <property type="entry name" value="PROTEIN TONB"/>
    <property type="match status" value="1"/>
</dbReference>
<evidence type="ECO:0000256" key="9">
    <source>
        <dbReference type="ARBA" id="ARBA00023136"/>
    </source>
</evidence>
<protein>
    <submittedName>
        <fullName evidence="12">Energy transducer TonB</fullName>
    </submittedName>
</protein>
<dbReference type="GO" id="GO:0031992">
    <property type="term" value="F:energy transducer activity"/>
    <property type="evidence" value="ECO:0007669"/>
    <property type="project" value="TreeGrafter"/>
</dbReference>
<dbReference type="Pfam" id="PF03544">
    <property type="entry name" value="TonB_C"/>
    <property type="match status" value="1"/>
</dbReference>
<dbReference type="Proteomes" id="UP000305517">
    <property type="component" value="Unassembled WGS sequence"/>
</dbReference>
<sequence length="184" mass="20763">MNTPGQPMRLFAILLLLAASIGYAQAQQQPAKRRIKSTPSKFDGIPLEAQQTPVPATPIDTFAGRPVYAYAEQQPMYPGGVEQMQAFLMRQLRYPPQYARTTIEGRVFVSFIVDRDGQIQRPTILKSLAEYCDAEALRVVRLLPRFTPGYRAGQSVDVRYVVALRFDCSQGWQSGNKPKGRRRQ</sequence>
<keyword evidence="7" id="KW-0653">Protein transport</keyword>
<dbReference type="SUPFAM" id="SSF74653">
    <property type="entry name" value="TolA/TonB C-terminal domain"/>
    <property type="match status" value="1"/>
</dbReference>
<gene>
    <name evidence="12" type="ORF">FDY95_07900</name>
</gene>
<keyword evidence="13" id="KW-1185">Reference proteome</keyword>
<evidence type="ECO:0000313" key="12">
    <source>
        <dbReference type="EMBL" id="TLM93946.1"/>
    </source>
</evidence>
<dbReference type="GO" id="GO:0055085">
    <property type="term" value="P:transmembrane transport"/>
    <property type="evidence" value="ECO:0007669"/>
    <property type="project" value="InterPro"/>
</dbReference>
<evidence type="ECO:0000256" key="8">
    <source>
        <dbReference type="ARBA" id="ARBA00022989"/>
    </source>
</evidence>
<evidence type="ECO:0000313" key="13">
    <source>
        <dbReference type="Proteomes" id="UP000305517"/>
    </source>
</evidence>
<dbReference type="PANTHER" id="PTHR33446">
    <property type="entry name" value="PROTEIN TONB-RELATED"/>
    <property type="match status" value="1"/>
</dbReference>
<keyword evidence="4" id="KW-1003">Cell membrane</keyword>
<evidence type="ECO:0000256" key="4">
    <source>
        <dbReference type="ARBA" id="ARBA00022475"/>
    </source>
</evidence>
<evidence type="ECO:0000256" key="3">
    <source>
        <dbReference type="ARBA" id="ARBA00022448"/>
    </source>
</evidence>
<keyword evidence="9" id="KW-0472">Membrane</keyword>
<keyword evidence="6" id="KW-0812">Transmembrane</keyword>
<name>A0A5R8WSN8_9BACT</name>
<accession>A0A5R8WSN8</accession>
<evidence type="ECO:0000256" key="10">
    <source>
        <dbReference type="SAM" id="SignalP"/>
    </source>
</evidence>